<evidence type="ECO:0000256" key="7">
    <source>
        <dbReference type="ARBA" id="ARBA00022741"/>
    </source>
</evidence>
<evidence type="ECO:0000259" key="20">
    <source>
        <dbReference type="Pfam" id="PF13193"/>
    </source>
</evidence>
<keyword evidence="5" id="KW-0436">Ligase</keyword>
<keyword evidence="3" id="KW-0813">Transport</keyword>
<evidence type="ECO:0000256" key="8">
    <source>
        <dbReference type="ARBA" id="ARBA00022832"/>
    </source>
</evidence>
<evidence type="ECO:0000256" key="11">
    <source>
        <dbReference type="ARBA" id="ARBA00023098"/>
    </source>
</evidence>
<dbReference type="GO" id="GO:0004467">
    <property type="term" value="F:long-chain fatty acid-CoA ligase activity"/>
    <property type="evidence" value="ECO:0007669"/>
    <property type="project" value="UniProtKB-EC"/>
</dbReference>
<reference evidence="21" key="2">
    <citation type="submission" date="2025-08" db="UniProtKB">
        <authorList>
            <consortium name="Ensembl"/>
        </authorList>
    </citation>
    <scope>IDENTIFICATION</scope>
</reference>
<dbReference type="Ensembl" id="ENSPMRT00000029994.1">
    <property type="protein sequence ID" value="ENSPMRP00000028272.1"/>
    <property type="gene ID" value="ENSPMRG00000018246.1"/>
</dbReference>
<dbReference type="GO" id="GO:0031957">
    <property type="term" value="F:very long-chain fatty acid-CoA ligase activity"/>
    <property type="evidence" value="ECO:0007669"/>
    <property type="project" value="Ensembl"/>
</dbReference>
<keyword evidence="7" id="KW-0547">Nucleotide-binding</keyword>
<evidence type="ECO:0000256" key="4">
    <source>
        <dbReference type="ARBA" id="ARBA00022475"/>
    </source>
</evidence>
<dbReference type="PROSITE" id="PS51257">
    <property type="entry name" value="PROKAR_LIPOPROTEIN"/>
    <property type="match status" value="1"/>
</dbReference>
<evidence type="ECO:0000256" key="14">
    <source>
        <dbReference type="ARBA" id="ARBA00026121"/>
    </source>
</evidence>
<dbReference type="OrthoDB" id="288590at2759"/>
<comment type="catalytic activity">
    <reaction evidence="15">
        <text>a very long-chain fatty acid + ATP + CoA = a very long-chain fatty acyl-CoA + AMP + diphosphate</text>
        <dbReference type="Rhea" id="RHEA:54536"/>
        <dbReference type="ChEBI" id="CHEBI:30616"/>
        <dbReference type="ChEBI" id="CHEBI:33019"/>
        <dbReference type="ChEBI" id="CHEBI:57287"/>
        <dbReference type="ChEBI" id="CHEBI:58950"/>
        <dbReference type="ChEBI" id="CHEBI:138261"/>
        <dbReference type="ChEBI" id="CHEBI:456215"/>
    </reaction>
    <physiologicalReaction direction="left-to-right" evidence="15">
        <dbReference type="Rhea" id="RHEA:54537"/>
    </physiologicalReaction>
</comment>
<feature type="domain" description="AMP-dependent synthetase/ligase" evidence="19">
    <location>
        <begin position="170"/>
        <end position="483"/>
    </location>
</feature>
<evidence type="ECO:0000256" key="2">
    <source>
        <dbReference type="ARBA" id="ARBA00006432"/>
    </source>
</evidence>
<dbReference type="FunFam" id="3.30.300.30:FF:000002">
    <property type="entry name" value="Long-chain fatty acid transport protein 1"/>
    <property type="match status" value="1"/>
</dbReference>
<dbReference type="GO" id="GO:0015908">
    <property type="term" value="P:fatty acid transport"/>
    <property type="evidence" value="ECO:0007669"/>
    <property type="project" value="Ensembl"/>
</dbReference>
<dbReference type="Gene3D" id="3.40.50.12780">
    <property type="entry name" value="N-terminal domain of ligase-like"/>
    <property type="match status" value="1"/>
</dbReference>
<protein>
    <recommendedName>
        <fullName evidence="14">long-chain-fatty-acid--CoA ligase</fullName>
        <ecNumber evidence="14">6.2.1.3</ecNumber>
    </recommendedName>
    <alternativeName>
        <fullName evidence="16">Long-chain-fatty-acid--CoA ligase</fullName>
    </alternativeName>
</protein>
<comment type="subcellular location">
    <subcellularLocation>
        <location evidence="1">Cell membrane</location>
        <topology evidence="1">Multi-pass membrane protein</topology>
    </subcellularLocation>
</comment>
<evidence type="ECO:0000256" key="17">
    <source>
        <dbReference type="ARBA" id="ARBA00048666"/>
    </source>
</evidence>
<dbReference type="KEGG" id="pmua:114586490"/>
<dbReference type="FunFam" id="3.40.50.12780:FF:000005">
    <property type="entry name" value="Solute carrier family 27 member 6"/>
    <property type="match status" value="1"/>
</dbReference>
<proteinExistence type="inferred from homology"/>
<evidence type="ECO:0000256" key="15">
    <source>
        <dbReference type="ARBA" id="ARBA00036527"/>
    </source>
</evidence>
<dbReference type="GO" id="GO:0005886">
    <property type="term" value="C:plasma membrane"/>
    <property type="evidence" value="ECO:0007669"/>
    <property type="project" value="UniProtKB-SubCell"/>
</dbReference>
<feature type="domain" description="AMP-binding enzyme C-terminal" evidence="20">
    <location>
        <begin position="607"/>
        <end position="683"/>
    </location>
</feature>
<evidence type="ECO:0000256" key="5">
    <source>
        <dbReference type="ARBA" id="ARBA00022598"/>
    </source>
</evidence>
<reference evidence="21 22" key="1">
    <citation type="journal article" date="2019" name="Proc. Natl. Acad. Sci. U.S.A.">
        <title>Regulatory changes in pterin and carotenoid genes underlie balanced color polymorphisms in the wall lizard.</title>
        <authorList>
            <person name="Andrade P."/>
            <person name="Pinho C."/>
            <person name="Perez I de Lanuza G."/>
            <person name="Afonso S."/>
            <person name="Brejcha J."/>
            <person name="Rubin C.J."/>
            <person name="Wallerman O."/>
            <person name="Pereira P."/>
            <person name="Sabatino S.J."/>
            <person name="Bellati A."/>
            <person name="Pellitteri-Rosa D."/>
            <person name="Bosakova Z."/>
            <person name="Bunikis I."/>
            <person name="Carretero M.A."/>
            <person name="Feiner N."/>
            <person name="Marsik P."/>
            <person name="Pauperio F."/>
            <person name="Salvi D."/>
            <person name="Soler L."/>
            <person name="While G.M."/>
            <person name="Uller T."/>
            <person name="Font E."/>
            <person name="Andersson L."/>
            <person name="Carneiro M."/>
        </authorList>
    </citation>
    <scope>NUCLEOTIDE SEQUENCE</scope>
</reference>
<feature type="transmembrane region" description="Helical" evidence="18">
    <location>
        <begin position="381"/>
        <end position="399"/>
    </location>
</feature>
<keyword evidence="12 18" id="KW-0472">Membrane</keyword>
<evidence type="ECO:0000259" key="19">
    <source>
        <dbReference type="Pfam" id="PF00501"/>
    </source>
</evidence>
<evidence type="ECO:0000256" key="16">
    <source>
        <dbReference type="ARBA" id="ARBA00041297"/>
    </source>
</evidence>
<evidence type="ECO:0000256" key="13">
    <source>
        <dbReference type="ARBA" id="ARBA00024484"/>
    </source>
</evidence>
<feature type="transmembrane region" description="Helical" evidence="18">
    <location>
        <begin position="107"/>
        <end position="127"/>
    </location>
</feature>
<dbReference type="InterPro" id="IPR000873">
    <property type="entry name" value="AMP-dep_synth/lig_dom"/>
</dbReference>
<dbReference type="EC" id="6.2.1.3" evidence="14"/>
<dbReference type="GeneTree" id="ENSGT00940000161073"/>
<comment type="catalytic activity">
    <reaction evidence="13">
        <text>a long-chain fatty acid + ATP + CoA = a long-chain fatty acyl-CoA + AMP + diphosphate</text>
        <dbReference type="Rhea" id="RHEA:15421"/>
        <dbReference type="ChEBI" id="CHEBI:30616"/>
        <dbReference type="ChEBI" id="CHEBI:33019"/>
        <dbReference type="ChEBI" id="CHEBI:57287"/>
        <dbReference type="ChEBI" id="CHEBI:57560"/>
        <dbReference type="ChEBI" id="CHEBI:83139"/>
        <dbReference type="ChEBI" id="CHEBI:456215"/>
        <dbReference type="EC" id="6.2.1.3"/>
    </reaction>
    <physiologicalReaction direction="left-to-right" evidence="13">
        <dbReference type="Rhea" id="RHEA:15422"/>
    </physiologicalReaction>
</comment>
<feature type="transmembrane region" description="Helical" evidence="18">
    <location>
        <begin position="229"/>
        <end position="249"/>
    </location>
</feature>
<evidence type="ECO:0000313" key="22">
    <source>
        <dbReference type="Proteomes" id="UP000472272"/>
    </source>
</evidence>
<evidence type="ECO:0000256" key="18">
    <source>
        <dbReference type="SAM" id="Phobius"/>
    </source>
</evidence>
<sequence>MERPLSSPSPDGFQLRLACFLALSSGCFHLRPPRAPGEGRLAPLLPRASQRRRGWLAGWRQRLLRRSALARLLLPPPAALPSSSSSHRRRRAVLPVVSILLRRATMWLTSALALAAAGLLGLLLAVLPGRLRPLALADLAFLVRAWRCRRRLLHGKAGALSLAQRFGRLCRARPQRVFLRFEERSFTYGQAERQSNRVANALLRLPDGQPPLLPGQTVALLVGNEPTFIWAWIGLAKLGVVPAFLGTALRRGALLHCVRTCGARAVLVAHELFEAVEPILPSLEEMGVAVWVLGKGPYPPKVTGLQDLLEKASEEPVPFELSTPDSLSDTCLYIFTSGTTGLPKAARISHLKSIMCLGFYQLVGASRSDVIYVALPLYHMAGGLLGVIGTLGLGATCVLKKKFSASQFWPDCRRHRVTIFQYIGELCRYLVNQPQSPSDREHTLRMAVGSGLRPDVWREFLRRFGNLTIVETYGMTEGSVSLFNYTGAVGAVGRASWLYKKFVPFELVRYDVLRGAPFRDKAGRCQRVKRGEPGLLISPVTPQTPFQGYAGGRELSESKLLHGVFSNRDTYFNTGDLMVQDKRGFVSFWDRTGDTFRWKGENVATTEVGEILGSLDSLLEVTVYGVTVPGHEGRAGMATVVLKPGQEFDGAQVYTHVVELLPPFARPRFLRIQEHLEVTDTFKQKKVRLADEGFNPTLISDPLFFLDDAAKSYVPLTHSVWEGIAAGHVRL</sequence>
<evidence type="ECO:0000256" key="10">
    <source>
        <dbReference type="ARBA" id="ARBA00023055"/>
    </source>
</evidence>
<keyword evidence="11" id="KW-0443">Lipid metabolism</keyword>
<keyword evidence="6 18" id="KW-0812">Transmembrane</keyword>
<dbReference type="GO" id="GO:0005789">
    <property type="term" value="C:endoplasmic reticulum membrane"/>
    <property type="evidence" value="ECO:0007669"/>
    <property type="project" value="TreeGrafter"/>
</dbReference>
<keyword evidence="10" id="KW-0445">Lipid transport</keyword>
<evidence type="ECO:0000256" key="6">
    <source>
        <dbReference type="ARBA" id="ARBA00022692"/>
    </source>
</evidence>
<keyword evidence="4" id="KW-1003">Cell membrane</keyword>
<dbReference type="InterPro" id="IPR020845">
    <property type="entry name" value="AMP-binding_CS"/>
</dbReference>
<keyword evidence="9 18" id="KW-1133">Transmembrane helix</keyword>
<dbReference type="CTD" id="11000"/>
<evidence type="ECO:0000256" key="3">
    <source>
        <dbReference type="ARBA" id="ARBA00022448"/>
    </source>
</evidence>
<dbReference type="InterPro" id="IPR045851">
    <property type="entry name" value="AMP-bd_C_sf"/>
</dbReference>
<evidence type="ECO:0000256" key="12">
    <source>
        <dbReference type="ARBA" id="ARBA00023136"/>
    </source>
</evidence>
<dbReference type="SUPFAM" id="SSF56801">
    <property type="entry name" value="Acetyl-CoA synthetase-like"/>
    <property type="match status" value="1"/>
</dbReference>
<comment type="similarity">
    <text evidence="2">Belongs to the ATP-dependent AMP-binding enzyme family.</text>
</comment>
<evidence type="ECO:0000256" key="1">
    <source>
        <dbReference type="ARBA" id="ARBA00004651"/>
    </source>
</evidence>
<dbReference type="Pfam" id="PF13193">
    <property type="entry name" value="AMP-binding_C"/>
    <property type="match status" value="1"/>
</dbReference>
<reference evidence="21" key="3">
    <citation type="submission" date="2025-09" db="UniProtKB">
        <authorList>
            <consortium name="Ensembl"/>
        </authorList>
    </citation>
    <scope>IDENTIFICATION</scope>
</reference>
<accession>A0A670JZX4</accession>
<dbReference type="InterPro" id="IPR025110">
    <property type="entry name" value="AMP-bd_C"/>
</dbReference>
<keyword evidence="8" id="KW-0276">Fatty acid metabolism</keyword>
<comment type="catalytic activity">
    <reaction evidence="17">
        <text>tetracosanoate + ATP + CoA = tetracosanoyl-CoA + AMP + diphosphate</text>
        <dbReference type="Rhea" id="RHEA:33639"/>
        <dbReference type="ChEBI" id="CHEBI:30616"/>
        <dbReference type="ChEBI" id="CHEBI:31014"/>
        <dbReference type="ChEBI" id="CHEBI:33019"/>
        <dbReference type="ChEBI" id="CHEBI:57287"/>
        <dbReference type="ChEBI" id="CHEBI:65052"/>
        <dbReference type="ChEBI" id="CHEBI:456215"/>
    </reaction>
    <physiologicalReaction direction="left-to-right" evidence="17">
        <dbReference type="Rhea" id="RHEA:33640"/>
    </physiologicalReaction>
</comment>
<dbReference type="InterPro" id="IPR042099">
    <property type="entry name" value="ANL_N_sf"/>
</dbReference>
<evidence type="ECO:0000256" key="9">
    <source>
        <dbReference type="ARBA" id="ARBA00022989"/>
    </source>
</evidence>
<dbReference type="GO" id="GO:0000166">
    <property type="term" value="F:nucleotide binding"/>
    <property type="evidence" value="ECO:0007669"/>
    <property type="project" value="UniProtKB-KW"/>
</dbReference>
<dbReference type="PANTHER" id="PTHR43107:SF12">
    <property type="entry name" value="LONG-CHAIN FATTY ACID TRANSPORT PROTEIN 3"/>
    <property type="match status" value="1"/>
</dbReference>
<dbReference type="PROSITE" id="PS00455">
    <property type="entry name" value="AMP_BINDING"/>
    <property type="match status" value="1"/>
</dbReference>
<dbReference type="Pfam" id="PF00501">
    <property type="entry name" value="AMP-binding"/>
    <property type="match status" value="1"/>
</dbReference>
<gene>
    <name evidence="21" type="primary">SLC27A3</name>
</gene>
<evidence type="ECO:0000313" key="21">
    <source>
        <dbReference type="Ensembl" id="ENSPMRP00000028272.1"/>
    </source>
</evidence>
<dbReference type="GO" id="GO:0005739">
    <property type="term" value="C:mitochondrion"/>
    <property type="evidence" value="ECO:0007669"/>
    <property type="project" value="Ensembl"/>
</dbReference>
<dbReference type="GeneID" id="114586490"/>
<dbReference type="PANTHER" id="PTHR43107">
    <property type="entry name" value="LONG-CHAIN FATTY ACID TRANSPORT PROTEIN"/>
    <property type="match status" value="1"/>
</dbReference>
<name>A0A670JZX4_PODMU</name>
<dbReference type="Gene3D" id="3.30.300.30">
    <property type="match status" value="1"/>
</dbReference>
<organism evidence="21 22">
    <name type="scientific">Podarcis muralis</name>
    <name type="common">Wall lizard</name>
    <name type="synonym">Lacerta muralis</name>
    <dbReference type="NCBI Taxonomy" id="64176"/>
    <lineage>
        <taxon>Eukaryota</taxon>
        <taxon>Metazoa</taxon>
        <taxon>Chordata</taxon>
        <taxon>Craniata</taxon>
        <taxon>Vertebrata</taxon>
        <taxon>Euteleostomi</taxon>
        <taxon>Lepidosauria</taxon>
        <taxon>Squamata</taxon>
        <taxon>Bifurcata</taxon>
        <taxon>Unidentata</taxon>
        <taxon>Episquamata</taxon>
        <taxon>Laterata</taxon>
        <taxon>Lacertibaenia</taxon>
        <taxon>Lacertidae</taxon>
        <taxon>Podarcis</taxon>
    </lineage>
</organism>
<keyword evidence="22" id="KW-1185">Reference proteome</keyword>
<dbReference type="AlphaFoldDB" id="A0A670JZX4"/>
<dbReference type="Proteomes" id="UP000472272">
    <property type="component" value="Chromosome 16"/>
</dbReference>
<dbReference type="RefSeq" id="XP_028565860.1">
    <property type="nucleotide sequence ID" value="XM_028710027.1"/>
</dbReference>
<dbReference type="OMA" id="LRIMDSM"/>